<accession>A0ABR2Y372</accession>
<feature type="domain" description="MYND-type" evidence="5">
    <location>
        <begin position="12"/>
        <end position="50"/>
    </location>
</feature>
<evidence type="ECO:0000256" key="2">
    <source>
        <dbReference type="ARBA" id="ARBA00022771"/>
    </source>
</evidence>
<proteinExistence type="predicted"/>
<dbReference type="Pfam" id="PF14737">
    <property type="entry name" value="DUF4470"/>
    <property type="match status" value="1"/>
</dbReference>
<sequence>MDSKLKITKPVCGRCSNTGYTLRACSGCHLILYCNRGCQKAHWPKHKHDCQSPLNSKTWAPRFEVEKRAPAWAPESVLVPHELREGIKIKRAPNLNQHPTQGRGPMGRAFNLTTNWFYNDMPAIDIMCLAKNEGVQRTDPLNLLFAELTYIILASGDLGDVVKTVAELPDTFAAPLHIVINDEDEAVMSRNIMLLLLALSSKAPQATAEIATHFWYNNYWPDHCVEAFEEQVIPLLRNVLDIPGKVSDLIDPVKSQEVLHRAKIHKWKFGESTLKASLTQLQGFAFYSIIMGDPLSINGTHLKSFSPHKPWNGEGIFQDEWDGTLISLPSSWRVAYKKFFEDKIVLPHGYPRTGSWQTNSSLSHPTGPPLEALANPLRAWTLTDVMETSTGGADKDIYGKLFYYVRNLFEKFICKLQLLKVDFEVHICDAKDLSKHFVNVRFDRIYASNLGDGRYMGIERMLKSLSPLLKSPSENPNATLIALHRSIFDSLKRFQYCKNCNPNYERQLFPAIRPMPYIQAKVEKYMEPLAAGRQPNLFTSLCTAAGWTRMKANYLVMDQTRAWDLYKKIHHFKAIGIENGVSMRHNTIVEAKPMELKLSDQLKGKDRASPQAQAEFDMLFAMERRNDCRYVEWQKVDGDVAFKTTVLSSGNRGLHGATCY</sequence>
<dbReference type="InterPro" id="IPR027974">
    <property type="entry name" value="DUF4470"/>
</dbReference>
<gene>
    <name evidence="6" type="ORF">SCAR479_02646</name>
</gene>
<dbReference type="SUPFAM" id="SSF144232">
    <property type="entry name" value="HIT/MYND zinc finger-like"/>
    <property type="match status" value="1"/>
</dbReference>
<keyword evidence="7" id="KW-1185">Reference proteome</keyword>
<organism evidence="6 7">
    <name type="scientific">Seiridium cardinale</name>
    <dbReference type="NCBI Taxonomy" id="138064"/>
    <lineage>
        <taxon>Eukaryota</taxon>
        <taxon>Fungi</taxon>
        <taxon>Dikarya</taxon>
        <taxon>Ascomycota</taxon>
        <taxon>Pezizomycotina</taxon>
        <taxon>Sordariomycetes</taxon>
        <taxon>Xylariomycetidae</taxon>
        <taxon>Amphisphaeriales</taxon>
        <taxon>Sporocadaceae</taxon>
        <taxon>Seiridium</taxon>
    </lineage>
</organism>
<reference evidence="6 7" key="1">
    <citation type="submission" date="2024-02" db="EMBL/GenBank/DDBJ databases">
        <title>First draft genome assembly of two strains of Seiridium cardinale.</title>
        <authorList>
            <person name="Emiliani G."/>
            <person name="Scali E."/>
        </authorList>
    </citation>
    <scope>NUCLEOTIDE SEQUENCE [LARGE SCALE GENOMIC DNA]</scope>
    <source>
        <strain evidence="6 7">BM-138-000479</strain>
    </source>
</reference>
<dbReference type="Pfam" id="PF01753">
    <property type="entry name" value="zf-MYND"/>
    <property type="match status" value="1"/>
</dbReference>
<dbReference type="PROSITE" id="PS50865">
    <property type="entry name" value="ZF_MYND_2"/>
    <property type="match status" value="1"/>
</dbReference>
<keyword evidence="2 4" id="KW-0863">Zinc-finger</keyword>
<dbReference type="Gene3D" id="6.10.140.2220">
    <property type="match status" value="1"/>
</dbReference>
<evidence type="ECO:0000259" key="5">
    <source>
        <dbReference type="PROSITE" id="PS50865"/>
    </source>
</evidence>
<dbReference type="PROSITE" id="PS01360">
    <property type="entry name" value="ZF_MYND_1"/>
    <property type="match status" value="1"/>
</dbReference>
<comment type="caution">
    <text evidence="6">The sequence shown here is derived from an EMBL/GenBank/DDBJ whole genome shotgun (WGS) entry which is preliminary data.</text>
</comment>
<keyword evidence="1" id="KW-0479">Metal-binding</keyword>
<evidence type="ECO:0000313" key="6">
    <source>
        <dbReference type="EMBL" id="KAK9780531.1"/>
    </source>
</evidence>
<evidence type="ECO:0000313" key="7">
    <source>
        <dbReference type="Proteomes" id="UP001465668"/>
    </source>
</evidence>
<dbReference type="Proteomes" id="UP001465668">
    <property type="component" value="Unassembled WGS sequence"/>
</dbReference>
<protein>
    <submittedName>
        <fullName evidence="6">MYND-type zinc finger protein samB</fullName>
    </submittedName>
</protein>
<name>A0ABR2Y372_9PEZI</name>
<evidence type="ECO:0000256" key="1">
    <source>
        <dbReference type="ARBA" id="ARBA00022723"/>
    </source>
</evidence>
<dbReference type="EMBL" id="JARVKM010000006">
    <property type="protein sequence ID" value="KAK9780531.1"/>
    <property type="molecule type" value="Genomic_DNA"/>
</dbReference>
<evidence type="ECO:0000256" key="3">
    <source>
        <dbReference type="ARBA" id="ARBA00022833"/>
    </source>
</evidence>
<dbReference type="InterPro" id="IPR002893">
    <property type="entry name" value="Znf_MYND"/>
</dbReference>
<keyword evidence="3" id="KW-0862">Zinc</keyword>
<evidence type="ECO:0000256" key="4">
    <source>
        <dbReference type="PROSITE-ProRule" id="PRU00134"/>
    </source>
</evidence>